<evidence type="ECO:0000313" key="2">
    <source>
        <dbReference type="EMBL" id="CRK34357.1"/>
    </source>
</evidence>
<dbReference type="InterPro" id="IPR036047">
    <property type="entry name" value="F-box-like_dom_sf"/>
</dbReference>
<dbReference type="EMBL" id="CVQI01032274">
    <property type="protein sequence ID" value="CRK40838.1"/>
    <property type="molecule type" value="Genomic_DNA"/>
</dbReference>
<dbReference type="STRING" id="100787.A0A0G4N317"/>
<dbReference type="Proteomes" id="UP000044602">
    <property type="component" value="Unassembled WGS sequence"/>
</dbReference>
<dbReference type="CDD" id="cd09917">
    <property type="entry name" value="F-box_SF"/>
    <property type="match status" value="1"/>
</dbReference>
<organism evidence="3 5">
    <name type="scientific">Verticillium longisporum</name>
    <name type="common">Verticillium dahliae var. longisporum</name>
    <dbReference type="NCBI Taxonomy" id="100787"/>
    <lineage>
        <taxon>Eukaryota</taxon>
        <taxon>Fungi</taxon>
        <taxon>Dikarya</taxon>
        <taxon>Ascomycota</taxon>
        <taxon>Pezizomycotina</taxon>
        <taxon>Sordariomycetes</taxon>
        <taxon>Hypocreomycetidae</taxon>
        <taxon>Glomerellales</taxon>
        <taxon>Plectosphaerellaceae</taxon>
        <taxon>Verticillium</taxon>
    </lineage>
</organism>
<gene>
    <name evidence="2" type="ORF">BN1708_006348</name>
    <name evidence="3" type="ORF">BN1723_004949</name>
</gene>
<evidence type="ECO:0000313" key="3">
    <source>
        <dbReference type="EMBL" id="CRK40838.1"/>
    </source>
</evidence>
<dbReference type="SUPFAM" id="SSF81383">
    <property type="entry name" value="F-box domain"/>
    <property type="match status" value="1"/>
</dbReference>
<reference evidence="4 5" key="1">
    <citation type="submission" date="2015-05" db="EMBL/GenBank/DDBJ databases">
        <authorList>
            <person name="Fogelqvist Johan"/>
        </authorList>
    </citation>
    <scope>NUCLEOTIDE SEQUENCE [LARGE SCALE GENOMIC DNA]</scope>
    <source>
        <strain evidence="2">VL1</strain>
        <strain evidence="3">VL2</strain>
    </source>
</reference>
<dbReference type="Proteomes" id="UP000045706">
    <property type="component" value="Unassembled WGS sequence"/>
</dbReference>
<dbReference type="AlphaFoldDB" id="A0A0G4N317"/>
<evidence type="ECO:0000313" key="5">
    <source>
        <dbReference type="Proteomes" id="UP000045706"/>
    </source>
</evidence>
<protein>
    <recommendedName>
        <fullName evidence="1">F-box domain-containing protein</fullName>
    </recommendedName>
</protein>
<name>A0A0G4N317_VERLO</name>
<sequence length="534" mass="59575">MARLDRLPFEVLAIIAADLAPRDIHSTSLTCHRLHWALMHNDHIAKKTLQASRPEQGIDGLELKDASSRIFHGSSAHGLQRFVKRQLAVTTANPFFAGVVAMADAFVYSNGMLCYTSHDRGTTMPNTLRLLDLRPPSSAEIVIHLKLIRFVGSDWNLKPLVEPIYYADGLVSCIFTPASTSQTKQNTHSTLFVIRPASNELVLTYPLARPGQEDYCFVRNTSEQVWIGEWENVADGRGCLVLQLFDVPNRTWKLPHVRTPAPVGDELGKTVCVEIIGNYMYVVSNSATSNANQARDADWISHYYAVRFPLAAPEKLEVAPKEGLWRRSHKEGPVYDTTISLETDTHTGRLVIVEVRKESPEAVWPPVTTSYKTFLDFSPAACSVSPVACKEQVSGLREASLVHTLETSQRYSSYSPYIRSYHQDSESFLEVFPYYATVSGGEISPPTQPWLRLRSVAKSSEAMPAAFWPVGSTPNPCTKSNPYFDLNPRYPGRFQVQGTADERSIVYALGERGPNVLRPVVLLSFDPGHGHRCR</sequence>
<evidence type="ECO:0000313" key="4">
    <source>
        <dbReference type="Proteomes" id="UP000044602"/>
    </source>
</evidence>
<keyword evidence="4" id="KW-1185">Reference proteome</keyword>
<dbReference type="InterPro" id="IPR001810">
    <property type="entry name" value="F-box_dom"/>
</dbReference>
<dbReference type="PROSITE" id="PS50181">
    <property type="entry name" value="FBOX"/>
    <property type="match status" value="1"/>
</dbReference>
<accession>A0A0G4N317</accession>
<feature type="domain" description="F-box" evidence="1">
    <location>
        <begin position="1"/>
        <end position="48"/>
    </location>
</feature>
<proteinExistence type="predicted"/>
<evidence type="ECO:0000259" key="1">
    <source>
        <dbReference type="PROSITE" id="PS50181"/>
    </source>
</evidence>
<dbReference type="EMBL" id="CVQH01022972">
    <property type="protein sequence ID" value="CRK34357.1"/>
    <property type="molecule type" value="Genomic_DNA"/>
</dbReference>